<accession>A0A9P4T4A5</accession>
<feature type="region of interest" description="Disordered" evidence="1">
    <location>
        <begin position="1"/>
        <end position="61"/>
    </location>
</feature>
<feature type="region of interest" description="Disordered" evidence="1">
    <location>
        <begin position="392"/>
        <end position="460"/>
    </location>
</feature>
<evidence type="ECO:0000313" key="3">
    <source>
        <dbReference type="Proteomes" id="UP000801428"/>
    </source>
</evidence>
<dbReference type="Proteomes" id="UP000801428">
    <property type="component" value="Unassembled WGS sequence"/>
</dbReference>
<evidence type="ECO:0000256" key="1">
    <source>
        <dbReference type="SAM" id="MobiDB-lite"/>
    </source>
</evidence>
<feature type="compositionally biased region" description="Basic and acidic residues" evidence="1">
    <location>
        <begin position="42"/>
        <end position="52"/>
    </location>
</feature>
<gene>
    <name evidence="2" type="ORF">E8E13_001235</name>
</gene>
<reference evidence="2" key="1">
    <citation type="submission" date="2019-04" db="EMBL/GenBank/DDBJ databases">
        <title>Sequencing of skin fungus with MAO and IRED activity.</title>
        <authorList>
            <person name="Marsaioli A.J."/>
            <person name="Bonatto J.M.C."/>
            <person name="Reis Junior O."/>
        </authorList>
    </citation>
    <scope>NUCLEOTIDE SEQUENCE</scope>
    <source>
        <strain evidence="2">30M1</strain>
    </source>
</reference>
<comment type="caution">
    <text evidence="2">The sequence shown here is derived from an EMBL/GenBank/DDBJ whole genome shotgun (WGS) entry which is preliminary data.</text>
</comment>
<protein>
    <submittedName>
        <fullName evidence="2">Uncharacterized protein</fullName>
    </submittedName>
</protein>
<organism evidence="2 3">
    <name type="scientific">Curvularia kusanoi</name>
    <name type="common">Cochliobolus kusanoi</name>
    <dbReference type="NCBI Taxonomy" id="90978"/>
    <lineage>
        <taxon>Eukaryota</taxon>
        <taxon>Fungi</taxon>
        <taxon>Dikarya</taxon>
        <taxon>Ascomycota</taxon>
        <taxon>Pezizomycotina</taxon>
        <taxon>Dothideomycetes</taxon>
        <taxon>Pleosporomycetidae</taxon>
        <taxon>Pleosporales</taxon>
        <taxon>Pleosporineae</taxon>
        <taxon>Pleosporaceae</taxon>
        <taxon>Curvularia</taxon>
    </lineage>
</organism>
<proteinExistence type="predicted"/>
<feature type="region of interest" description="Disordered" evidence="1">
    <location>
        <begin position="149"/>
        <end position="168"/>
    </location>
</feature>
<name>A0A9P4T4A5_CURKU</name>
<evidence type="ECO:0000313" key="2">
    <source>
        <dbReference type="EMBL" id="KAF2993076.1"/>
    </source>
</evidence>
<dbReference type="AlphaFoldDB" id="A0A9P4T4A5"/>
<sequence length="460" mass="49910">MPRASRPSSSSASSSSTTARTTPNTTPPSSEVNPSRCQRRPYGGEKPRRKQNDTWPGPMTGETEDAYAWRLLAWCERGKVSRKSYMLLKWRGRSINCYEATRILCEEAAQRGSITTPPQDSGFDNLQGVPQHPIHQQHQQVTMPVLPQQAPRPTAHQPAARPLHPDYTPGRWLTPQVPFTGHIMQAPIPAAINQSVFAQQTNPFLATTPGFQSPFLDPELQVTRPAPYPRSPAMGMQADTLPAQTLGYQDPFMDQGPMQATMPTFSFPPAFPPQAEPLLGQIPGLQDPSMDQTIMQATTPAPTFPSALAQQAEPLPDFSEGLPDLSGLDTSWWDEFLSEQANLLPDSSNPGDQEDLEALFNFDAYAASASANAAVQDIMPVPVPELHFNELFPGALPPASPSPTTPAPEGGQPPALGWASPSAFSPSPVPSPIRRSLRTPDLGFMKAPGFPQGWEGQLMG</sequence>
<feature type="compositionally biased region" description="Pro residues" evidence="1">
    <location>
        <begin position="395"/>
        <end position="406"/>
    </location>
</feature>
<feature type="compositionally biased region" description="Low complexity" evidence="1">
    <location>
        <begin position="1"/>
        <end position="30"/>
    </location>
</feature>
<dbReference type="EMBL" id="SWKU01000061">
    <property type="protein sequence ID" value="KAF2993076.1"/>
    <property type="molecule type" value="Genomic_DNA"/>
</dbReference>
<keyword evidence="3" id="KW-1185">Reference proteome</keyword>